<name>A0A9D3UXP5_9ROSI</name>
<organism evidence="1 2">
    <name type="scientific">Gossypium stocksii</name>
    <dbReference type="NCBI Taxonomy" id="47602"/>
    <lineage>
        <taxon>Eukaryota</taxon>
        <taxon>Viridiplantae</taxon>
        <taxon>Streptophyta</taxon>
        <taxon>Embryophyta</taxon>
        <taxon>Tracheophyta</taxon>
        <taxon>Spermatophyta</taxon>
        <taxon>Magnoliopsida</taxon>
        <taxon>eudicotyledons</taxon>
        <taxon>Gunneridae</taxon>
        <taxon>Pentapetalae</taxon>
        <taxon>rosids</taxon>
        <taxon>malvids</taxon>
        <taxon>Malvales</taxon>
        <taxon>Malvaceae</taxon>
        <taxon>Malvoideae</taxon>
        <taxon>Gossypium</taxon>
    </lineage>
</organism>
<comment type="caution">
    <text evidence="1">The sequence shown here is derived from an EMBL/GenBank/DDBJ whole genome shotgun (WGS) entry which is preliminary data.</text>
</comment>
<dbReference type="AlphaFoldDB" id="A0A9D3UXP5"/>
<dbReference type="Proteomes" id="UP000828251">
    <property type="component" value="Unassembled WGS sequence"/>
</dbReference>
<sequence>MLVALVTLVTGEHRCFSNTLIRERLDRGYANEAWWSLFLRFCLTHLSFLGSYHFPLLLNIGLVGSINGNSSSTPFHFDATWVLDLLNRMCSTSAGLVISYLYELGEDLLNWKESQNAHNQAPKHHL</sequence>
<keyword evidence="2" id="KW-1185">Reference proteome</keyword>
<accession>A0A9D3UXP5</accession>
<evidence type="ECO:0000313" key="2">
    <source>
        <dbReference type="Proteomes" id="UP000828251"/>
    </source>
</evidence>
<dbReference type="OrthoDB" id="1935929at2759"/>
<gene>
    <name evidence="1" type="ORF">J1N35_029117</name>
</gene>
<evidence type="ECO:0000313" key="1">
    <source>
        <dbReference type="EMBL" id="KAH1064130.1"/>
    </source>
</evidence>
<reference evidence="1 2" key="1">
    <citation type="journal article" date="2021" name="Plant Biotechnol. J.">
        <title>Multi-omics assisted identification of the key and species-specific regulatory components of drought-tolerant mechanisms in Gossypium stocksii.</title>
        <authorList>
            <person name="Yu D."/>
            <person name="Ke L."/>
            <person name="Zhang D."/>
            <person name="Wu Y."/>
            <person name="Sun Y."/>
            <person name="Mei J."/>
            <person name="Sun J."/>
            <person name="Sun Y."/>
        </authorList>
    </citation>
    <scope>NUCLEOTIDE SEQUENCE [LARGE SCALE GENOMIC DNA]</scope>
    <source>
        <strain evidence="2">cv. E1</strain>
        <tissue evidence="1">Leaf</tissue>
    </source>
</reference>
<proteinExistence type="predicted"/>
<protein>
    <submittedName>
        <fullName evidence="1">Uncharacterized protein</fullName>
    </submittedName>
</protein>
<dbReference type="EMBL" id="JAIQCV010000009">
    <property type="protein sequence ID" value="KAH1064130.1"/>
    <property type="molecule type" value="Genomic_DNA"/>
</dbReference>